<dbReference type="InterPro" id="IPR019442">
    <property type="entry name" value="THADA/TRM732_DUF2428"/>
</dbReference>
<reference evidence="2" key="1">
    <citation type="submission" date="2022-01" db="EMBL/GenBank/DDBJ databases">
        <authorList>
            <person name="King R."/>
        </authorList>
    </citation>
    <scope>NUCLEOTIDE SEQUENCE</scope>
</reference>
<evidence type="ECO:0000259" key="1">
    <source>
        <dbReference type="Pfam" id="PF10350"/>
    </source>
</evidence>
<proteinExistence type="predicted"/>
<evidence type="ECO:0000313" key="3">
    <source>
        <dbReference type="Proteomes" id="UP001153712"/>
    </source>
</evidence>
<dbReference type="OrthoDB" id="6614653at2759"/>
<sequence>MLGELLISVEKSCIEDQISALLLITSSTQYHLDPVEIEAASKVFSRIYKSLYKNDFETFKELLTSNSAKIESFTIKIYNKPLWYAIVCNSLKTLNLTNEDSTSDFFLWIINFVLEHIDLLDKNSLYLLRTLQQILNRTNLLSSGALSYSVIQAMNRIAVSPLYGFKQLACSISKIALQFIDCEESELFDINNLPVKGVHTFDIVELYSDSFVQRNIENIAKKVLMMFLNHIENKDGGILYVRLLSSCAFEQWVNLIWPVFISNLREIEYEGEFFQSLIKYWIPFTVNSYKSDFYTFIRGEPVALRLKAYILLESRKNGVLFKHESVMYNQIETMDLALNIISTYRKKSLCPGVEETNFLLNYLYSNLKSYLEDDEILCVRKFFSQLIVFAHSDLKKSDKNLDFYRTFVRKIFDYSLRSFRSEFFEVGAQVLYNFFNILKGSYRELKLIYKLEKKDNYEKGDNLLFIKLNEDLRNYQHRIFPEIKNCVSRINFHSLILTNLITQHFNYPFITKDLFESILADAESVPNLQNCEKIINSSNLLFTQFSSKESYELLEKIENMLLKNLESKHPEEKDLFKKVLYLEILVVAKQRKLRIKHMHKIVEKCLDFIILILESDFLSEISYRCGKVVETFITRVLFMISQNIQELSPISIIVILQMIIERSNMKKPVSLSAELMRQLLEKLEEEESGKLFKSRLLNQTLDAIDNVQSNNIKIRRNPESRLVIHAICVSQKDPKKSLLHWTMERLLMLIGDPETTDLSAASSLHTIELLMSDNRLQNQTLRYIPAIIVRCVELFIRSNWVVRNANLQLTKSILERLYGVSISNNYRPKNISDILVLYPWIGSYFFRILSSKRLDDRAVIVLQFFSESYIKETLFEDNIAEIVECLRVLLVHIIKNYPNQYGKLAVKSFASICPIGDIPAVFADIASYIARHFAEIPKNIFANLALLMQELHEKYEVSYKYRIDSNGMEYMRVVWLNLTTYLNTIRTDLFDYLLIKVKSVREILSSGVYDKNNMWFHNNLPYLFLNANCEEICAVLDDRKFLCIPEYCQVKMLSIFVQRFENNEFSLENLERIKNALFQVALSISDDKVYLLNCYFKCLTIFCGKTDDVFETSISISTNLHKNMIALLRISKNPSNNSFFNAIMDKIKRNISINEDLDNDIISVLTIIYPKLPKHLCSDVLKIILYYSSLNPTHLGAYHFISKNSRKNYGGILQAICSFYRIDNLREHLGDEFTVKNFLSAVNKFLQSNSEEFKCDGEFYAIENDVLIPKTFLKTLFKCRRCFPQSIENKLI</sequence>
<gene>
    <name evidence="2" type="ORF">PHYEVI_LOCUS768</name>
</gene>
<accession>A0A9N9TGE1</accession>
<dbReference type="Proteomes" id="UP001153712">
    <property type="component" value="Chromosome 1"/>
</dbReference>
<keyword evidence="3" id="KW-1185">Reference proteome</keyword>
<organism evidence="2 3">
    <name type="scientific">Phyllotreta striolata</name>
    <name type="common">Striped flea beetle</name>
    <name type="synonym">Crioceris striolata</name>
    <dbReference type="NCBI Taxonomy" id="444603"/>
    <lineage>
        <taxon>Eukaryota</taxon>
        <taxon>Metazoa</taxon>
        <taxon>Ecdysozoa</taxon>
        <taxon>Arthropoda</taxon>
        <taxon>Hexapoda</taxon>
        <taxon>Insecta</taxon>
        <taxon>Pterygota</taxon>
        <taxon>Neoptera</taxon>
        <taxon>Endopterygota</taxon>
        <taxon>Coleoptera</taxon>
        <taxon>Polyphaga</taxon>
        <taxon>Cucujiformia</taxon>
        <taxon>Chrysomeloidea</taxon>
        <taxon>Chrysomelidae</taxon>
        <taxon>Galerucinae</taxon>
        <taxon>Alticini</taxon>
        <taxon>Phyllotreta</taxon>
    </lineage>
</organism>
<feature type="domain" description="DUF2428" evidence="1">
    <location>
        <begin position="678"/>
        <end position="800"/>
    </location>
</feature>
<protein>
    <recommendedName>
        <fullName evidence="1">DUF2428 domain-containing protein</fullName>
    </recommendedName>
</protein>
<name>A0A9N9TGE1_PHYSR</name>
<evidence type="ECO:0000313" key="2">
    <source>
        <dbReference type="EMBL" id="CAG9854305.1"/>
    </source>
</evidence>
<dbReference type="EMBL" id="OU900094">
    <property type="protein sequence ID" value="CAG9854305.1"/>
    <property type="molecule type" value="Genomic_DNA"/>
</dbReference>
<dbReference type="Pfam" id="PF10350">
    <property type="entry name" value="DUF2428"/>
    <property type="match status" value="1"/>
</dbReference>